<evidence type="ECO:0000256" key="8">
    <source>
        <dbReference type="HAMAP-Rule" id="MF_00772"/>
    </source>
</evidence>
<dbReference type="GO" id="GO:0032259">
    <property type="term" value="P:methylation"/>
    <property type="evidence" value="ECO:0007669"/>
    <property type="project" value="UniProtKB-KW"/>
</dbReference>
<dbReference type="InterPro" id="IPR036388">
    <property type="entry name" value="WH-like_DNA-bd_sf"/>
</dbReference>
<dbReference type="RefSeq" id="WP_381180865.1">
    <property type="nucleotide sequence ID" value="NZ_JBHSFK010000025.1"/>
</dbReference>
<dbReference type="InterPro" id="IPR001497">
    <property type="entry name" value="MethylDNA_cys_MeTrfase_AS"/>
</dbReference>
<dbReference type="Proteomes" id="UP001595839">
    <property type="component" value="Unassembled WGS sequence"/>
</dbReference>
<dbReference type="PANTHER" id="PTHR10815">
    <property type="entry name" value="METHYLATED-DNA--PROTEIN-CYSTEINE METHYLTRANSFERASE"/>
    <property type="match status" value="1"/>
</dbReference>
<sequence>MKHHTVTDSPYGPLTLVADDGVLCGLYMTGQRHRPPQESFGPRDDTLFDEAQDQLKAYFAGELQTFTLRLELHGTPFQQSVWHQLQKIPYGETRSYGDLADALGKPNASRAVGLANGKNPIGIIVPCHRVIGANGNLTGYGGGLPRKHQLLTFENATPTPAALF</sequence>
<dbReference type="InterPro" id="IPR014048">
    <property type="entry name" value="MethylDNA_cys_MeTrfase_DNA-bd"/>
</dbReference>
<comment type="miscellaneous">
    <text evidence="8">This enzyme catalyzes only one turnover and therefore is not strictly catalytic. According to one definition, an enzyme is a biocatalyst that acts repeatedly and over many reaction cycles.</text>
</comment>
<comment type="caution">
    <text evidence="11">The sequence shown here is derived from an EMBL/GenBank/DDBJ whole genome shotgun (WGS) entry which is preliminary data.</text>
</comment>
<evidence type="ECO:0000259" key="9">
    <source>
        <dbReference type="Pfam" id="PF01035"/>
    </source>
</evidence>
<dbReference type="HAMAP" id="MF_00772">
    <property type="entry name" value="OGT"/>
    <property type="match status" value="1"/>
</dbReference>
<evidence type="ECO:0000256" key="5">
    <source>
        <dbReference type="ARBA" id="ARBA00022763"/>
    </source>
</evidence>
<dbReference type="Gene3D" id="1.10.10.10">
    <property type="entry name" value="Winged helix-like DNA-binding domain superfamily/Winged helix DNA-binding domain"/>
    <property type="match status" value="1"/>
</dbReference>
<feature type="active site" description="Nucleophile; methyl group acceptor" evidence="8">
    <location>
        <position position="127"/>
    </location>
</feature>
<evidence type="ECO:0000256" key="1">
    <source>
        <dbReference type="ARBA" id="ARBA00001286"/>
    </source>
</evidence>
<protein>
    <recommendedName>
        <fullName evidence="8">Methylated-DNA--protein-cysteine methyltransferase</fullName>
        <ecNumber evidence="8">2.1.1.63</ecNumber>
    </recommendedName>
    <alternativeName>
        <fullName evidence="8">6-O-methylguanine-DNA methyltransferase</fullName>
        <shortName evidence="8">MGMT</shortName>
    </alternativeName>
    <alternativeName>
        <fullName evidence="8">O-6-methylguanine-DNA-alkyltransferase</fullName>
    </alternativeName>
</protein>
<dbReference type="EMBL" id="JBHSFK010000025">
    <property type="protein sequence ID" value="MFC4504228.1"/>
    <property type="molecule type" value="Genomic_DNA"/>
</dbReference>
<evidence type="ECO:0000256" key="4">
    <source>
        <dbReference type="ARBA" id="ARBA00022679"/>
    </source>
</evidence>
<dbReference type="EC" id="2.1.1.63" evidence="8"/>
<keyword evidence="6 8" id="KW-0234">DNA repair</keyword>
<accession>A0ABV9AZT4</accession>
<keyword evidence="4 8" id="KW-0808">Transferase</keyword>
<dbReference type="NCBIfam" id="TIGR00589">
    <property type="entry name" value="ogt"/>
    <property type="match status" value="1"/>
</dbReference>
<reference evidence="12" key="1">
    <citation type="journal article" date="2019" name="Int. J. Syst. Evol. Microbiol.">
        <title>The Global Catalogue of Microorganisms (GCM) 10K type strain sequencing project: providing services to taxonomists for standard genome sequencing and annotation.</title>
        <authorList>
            <consortium name="The Broad Institute Genomics Platform"/>
            <consortium name="The Broad Institute Genome Sequencing Center for Infectious Disease"/>
            <person name="Wu L."/>
            <person name="Ma J."/>
        </authorList>
    </citation>
    <scope>NUCLEOTIDE SEQUENCE [LARGE SCALE GENOMIC DNA]</scope>
    <source>
        <strain evidence="12">CGMCC 4.7177</strain>
    </source>
</reference>
<comment type="similarity">
    <text evidence="8">Belongs to the MGMT family.</text>
</comment>
<comment type="function">
    <text evidence="8">Involved in the cellular defense against the biological effects of O6-methylguanine (O6-MeG) and O4-methylthymine (O4-MeT) in DNA. Repairs the methylated nucleobase in DNA by stoichiometrically transferring the methyl group to a cysteine residue in the enzyme. This is a suicide reaction: the enzyme is irreversibly inactivated.</text>
</comment>
<evidence type="ECO:0000259" key="10">
    <source>
        <dbReference type="Pfam" id="PF02870"/>
    </source>
</evidence>
<feature type="domain" description="Methylguanine DNA methyltransferase ribonuclease-like" evidence="10">
    <location>
        <begin position="3"/>
        <end position="72"/>
    </location>
</feature>
<dbReference type="SUPFAM" id="SSF46767">
    <property type="entry name" value="Methylated DNA-protein cysteine methyltransferase, C-terminal domain"/>
    <property type="match status" value="1"/>
</dbReference>
<organism evidence="11 12">
    <name type="scientific">Streptomyces vulcanius</name>
    <dbReference type="NCBI Taxonomy" id="1441876"/>
    <lineage>
        <taxon>Bacteria</taxon>
        <taxon>Bacillati</taxon>
        <taxon>Actinomycetota</taxon>
        <taxon>Actinomycetes</taxon>
        <taxon>Kitasatosporales</taxon>
        <taxon>Streptomycetaceae</taxon>
        <taxon>Streptomyces</taxon>
    </lineage>
</organism>
<evidence type="ECO:0000313" key="11">
    <source>
        <dbReference type="EMBL" id="MFC4504228.1"/>
    </source>
</evidence>
<comment type="catalytic activity">
    <reaction evidence="7 8">
        <text>a 6-O-methyl-2'-deoxyguanosine in DNA + L-cysteinyl-[protein] = S-methyl-L-cysteinyl-[protein] + a 2'-deoxyguanosine in DNA</text>
        <dbReference type="Rhea" id="RHEA:24000"/>
        <dbReference type="Rhea" id="RHEA-COMP:10131"/>
        <dbReference type="Rhea" id="RHEA-COMP:10132"/>
        <dbReference type="Rhea" id="RHEA-COMP:11367"/>
        <dbReference type="Rhea" id="RHEA-COMP:11368"/>
        <dbReference type="ChEBI" id="CHEBI:29950"/>
        <dbReference type="ChEBI" id="CHEBI:82612"/>
        <dbReference type="ChEBI" id="CHEBI:85445"/>
        <dbReference type="ChEBI" id="CHEBI:85448"/>
        <dbReference type="EC" id="2.1.1.63"/>
    </reaction>
</comment>
<proteinExistence type="inferred from homology"/>
<evidence type="ECO:0000256" key="6">
    <source>
        <dbReference type="ARBA" id="ARBA00023204"/>
    </source>
</evidence>
<dbReference type="Pfam" id="PF02870">
    <property type="entry name" value="Methyltransf_1N"/>
    <property type="match status" value="1"/>
</dbReference>
<keyword evidence="2 8" id="KW-0963">Cytoplasm</keyword>
<comment type="catalytic activity">
    <reaction evidence="1 8">
        <text>a 4-O-methyl-thymidine in DNA + L-cysteinyl-[protein] = a thymidine in DNA + S-methyl-L-cysteinyl-[protein]</text>
        <dbReference type="Rhea" id="RHEA:53428"/>
        <dbReference type="Rhea" id="RHEA-COMP:10131"/>
        <dbReference type="Rhea" id="RHEA-COMP:10132"/>
        <dbReference type="Rhea" id="RHEA-COMP:13555"/>
        <dbReference type="Rhea" id="RHEA-COMP:13556"/>
        <dbReference type="ChEBI" id="CHEBI:29950"/>
        <dbReference type="ChEBI" id="CHEBI:82612"/>
        <dbReference type="ChEBI" id="CHEBI:137386"/>
        <dbReference type="ChEBI" id="CHEBI:137387"/>
        <dbReference type="EC" id="2.1.1.63"/>
    </reaction>
</comment>
<keyword evidence="3 8" id="KW-0489">Methyltransferase</keyword>
<gene>
    <name evidence="11" type="ORF">ACFPIH_32765</name>
</gene>
<dbReference type="InterPro" id="IPR008332">
    <property type="entry name" value="MethylG_MeTrfase_N"/>
</dbReference>
<evidence type="ECO:0000256" key="7">
    <source>
        <dbReference type="ARBA" id="ARBA00049348"/>
    </source>
</evidence>
<feature type="domain" description="Methylated-DNA-[protein]-cysteine S-methyltransferase DNA binding" evidence="9">
    <location>
        <begin position="76"/>
        <end position="155"/>
    </location>
</feature>
<dbReference type="PANTHER" id="PTHR10815:SF5">
    <property type="entry name" value="METHYLATED-DNA--PROTEIN-CYSTEINE METHYLTRANSFERASE"/>
    <property type="match status" value="1"/>
</dbReference>
<dbReference type="SUPFAM" id="SSF53155">
    <property type="entry name" value="Methylated DNA-protein cysteine methyltransferase domain"/>
    <property type="match status" value="1"/>
</dbReference>
<dbReference type="InterPro" id="IPR036631">
    <property type="entry name" value="MGMT_N_sf"/>
</dbReference>
<comment type="subcellular location">
    <subcellularLocation>
        <location evidence="8">Cytoplasm</location>
    </subcellularLocation>
</comment>
<evidence type="ECO:0000313" key="12">
    <source>
        <dbReference type="Proteomes" id="UP001595839"/>
    </source>
</evidence>
<name>A0ABV9AZT4_9ACTN</name>
<keyword evidence="12" id="KW-1185">Reference proteome</keyword>
<dbReference type="Pfam" id="PF01035">
    <property type="entry name" value="DNA_binding_1"/>
    <property type="match status" value="1"/>
</dbReference>
<dbReference type="InterPro" id="IPR023546">
    <property type="entry name" value="MGMT"/>
</dbReference>
<dbReference type="CDD" id="cd06445">
    <property type="entry name" value="ATase"/>
    <property type="match status" value="1"/>
</dbReference>
<dbReference type="Gene3D" id="3.30.160.70">
    <property type="entry name" value="Methylated DNA-protein cysteine methyltransferase domain"/>
    <property type="match status" value="1"/>
</dbReference>
<dbReference type="InterPro" id="IPR036217">
    <property type="entry name" value="MethylDNA_cys_MeTrfase_DNAb"/>
</dbReference>
<dbReference type="PROSITE" id="PS00374">
    <property type="entry name" value="MGMT"/>
    <property type="match status" value="1"/>
</dbReference>
<keyword evidence="5 8" id="KW-0227">DNA damage</keyword>
<dbReference type="GO" id="GO:0003908">
    <property type="term" value="F:methylated-DNA-[protein]-cysteine S-methyltransferase activity"/>
    <property type="evidence" value="ECO:0007669"/>
    <property type="project" value="UniProtKB-EC"/>
</dbReference>
<evidence type="ECO:0000256" key="2">
    <source>
        <dbReference type="ARBA" id="ARBA00022490"/>
    </source>
</evidence>
<evidence type="ECO:0000256" key="3">
    <source>
        <dbReference type="ARBA" id="ARBA00022603"/>
    </source>
</evidence>